<organism evidence="1 2">
    <name type="scientific">Brassica napus</name>
    <name type="common">Rape</name>
    <dbReference type="NCBI Taxonomy" id="3708"/>
    <lineage>
        <taxon>Eukaryota</taxon>
        <taxon>Viridiplantae</taxon>
        <taxon>Streptophyta</taxon>
        <taxon>Embryophyta</taxon>
        <taxon>Tracheophyta</taxon>
        <taxon>Spermatophyta</taxon>
        <taxon>Magnoliopsida</taxon>
        <taxon>eudicotyledons</taxon>
        <taxon>Gunneridae</taxon>
        <taxon>Pentapetalae</taxon>
        <taxon>rosids</taxon>
        <taxon>malvids</taxon>
        <taxon>Brassicales</taxon>
        <taxon>Brassicaceae</taxon>
        <taxon>Brassiceae</taxon>
        <taxon>Brassica</taxon>
    </lineage>
</organism>
<comment type="caution">
    <text evidence="1">The sequence shown here is derived from an EMBL/GenBank/DDBJ whole genome shotgun (WGS) entry which is preliminary data.</text>
</comment>
<protein>
    <submittedName>
        <fullName evidence="1">Uncharacterized protein</fullName>
    </submittedName>
</protein>
<dbReference type="EMBL" id="JAGKQM010000013">
    <property type="protein sequence ID" value="KAH0895029.1"/>
    <property type="molecule type" value="Genomic_DNA"/>
</dbReference>
<proteinExistence type="predicted"/>
<dbReference type="Proteomes" id="UP000824890">
    <property type="component" value="Unassembled WGS sequence"/>
</dbReference>
<accession>A0ABQ8AR56</accession>
<sequence>MDLCPAIKLGVAPNEITGELCDLWRTWQDVGAIRRTEEEDCRRCQDNLRRKHQRRGGSISVIPKDISYKELIRVILEDFTMDNNIKFSYVSPSKSIFGTEDALPVFIRNDFEIEIQRSSLIVSSVIKLQDEVSSTQDLLIPQSNNILEGITFTFTFVFQLNSHSKKTMNDVEHVCGDMHIKYLTFLSHLTEIFKQGF</sequence>
<evidence type="ECO:0000313" key="1">
    <source>
        <dbReference type="EMBL" id="KAH0895029.1"/>
    </source>
</evidence>
<keyword evidence="2" id="KW-1185">Reference proteome</keyword>
<reference evidence="1 2" key="1">
    <citation type="submission" date="2021-05" db="EMBL/GenBank/DDBJ databases">
        <title>Genome Assembly of Synthetic Allotetraploid Brassica napus Reveals Homoeologous Exchanges between Subgenomes.</title>
        <authorList>
            <person name="Davis J.T."/>
        </authorList>
    </citation>
    <scope>NUCLEOTIDE SEQUENCE [LARGE SCALE GENOMIC DNA]</scope>
    <source>
        <strain evidence="2">cv. Da-Ae</strain>
        <tissue evidence="1">Seedling</tissue>
    </source>
</reference>
<name>A0ABQ8AR56_BRANA</name>
<evidence type="ECO:0000313" key="2">
    <source>
        <dbReference type="Proteomes" id="UP000824890"/>
    </source>
</evidence>
<gene>
    <name evidence="1" type="ORF">HID58_057458</name>
</gene>